<proteinExistence type="predicted"/>
<evidence type="ECO:0000256" key="1">
    <source>
        <dbReference type="SAM" id="Phobius"/>
    </source>
</evidence>
<dbReference type="AlphaFoldDB" id="A0A553PKN6"/>
<dbReference type="Proteomes" id="UP000318571">
    <property type="component" value="Chromosome 11"/>
</dbReference>
<keyword evidence="1" id="KW-0472">Membrane</keyword>
<feature type="transmembrane region" description="Helical" evidence="1">
    <location>
        <begin position="20"/>
        <end position="40"/>
    </location>
</feature>
<evidence type="ECO:0000313" key="2">
    <source>
        <dbReference type="EMBL" id="TRY78223.1"/>
    </source>
</evidence>
<sequence length="134" mass="15192">MAIWLSKGLFGWGLKQQTIATAIFYISLSLISLVMGFVVVSSPESFISDDDKPLQVLAREEDDQLAQEYWYFKLNLTEDAFSHVENRSRERHHFQTLRMHLINEGIEMVLGSLITIVVSGLVIYGIKKVGSSLN</sequence>
<keyword evidence="3" id="KW-1185">Reference proteome</keyword>
<protein>
    <submittedName>
        <fullName evidence="2">Uncharacterized protein</fullName>
    </submittedName>
</protein>
<organism evidence="2 3">
    <name type="scientific">Tigriopus californicus</name>
    <name type="common">Marine copepod</name>
    <dbReference type="NCBI Taxonomy" id="6832"/>
    <lineage>
        <taxon>Eukaryota</taxon>
        <taxon>Metazoa</taxon>
        <taxon>Ecdysozoa</taxon>
        <taxon>Arthropoda</taxon>
        <taxon>Crustacea</taxon>
        <taxon>Multicrustacea</taxon>
        <taxon>Hexanauplia</taxon>
        <taxon>Copepoda</taxon>
        <taxon>Harpacticoida</taxon>
        <taxon>Harpacticidae</taxon>
        <taxon>Tigriopus</taxon>
    </lineage>
</organism>
<dbReference type="EMBL" id="VCGU01000003">
    <property type="protein sequence ID" value="TRY78223.1"/>
    <property type="molecule type" value="Genomic_DNA"/>
</dbReference>
<name>A0A553PKN6_TIGCA</name>
<keyword evidence="1" id="KW-0812">Transmembrane</keyword>
<reference evidence="2 3" key="1">
    <citation type="journal article" date="2018" name="Nat. Ecol. Evol.">
        <title>Genomic signatures of mitonuclear coevolution across populations of Tigriopus californicus.</title>
        <authorList>
            <person name="Barreto F.S."/>
            <person name="Watson E.T."/>
            <person name="Lima T.G."/>
            <person name="Willett C.S."/>
            <person name="Edmands S."/>
            <person name="Li W."/>
            <person name="Burton R.S."/>
        </authorList>
    </citation>
    <scope>NUCLEOTIDE SEQUENCE [LARGE SCALE GENOMIC DNA]</scope>
    <source>
        <strain evidence="2 3">San Diego</strain>
    </source>
</reference>
<feature type="transmembrane region" description="Helical" evidence="1">
    <location>
        <begin position="108"/>
        <end position="126"/>
    </location>
</feature>
<comment type="caution">
    <text evidence="2">The sequence shown here is derived from an EMBL/GenBank/DDBJ whole genome shotgun (WGS) entry which is preliminary data.</text>
</comment>
<gene>
    <name evidence="2" type="ORF">TCAL_15315</name>
</gene>
<keyword evidence="1" id="KW-1133">Transmembrane helix</keyword>
<accession>A0A553PKN6</accession>
<evidence type="ECO:0000313" key="3">
    <source>
        <dbReference type="Proteomes" id="UP000318571"/>
    </source>
</evidence>